<feature type="transmembrane region" description="Helical" evidence="1">
    <location>
        <begin position="37"/>
        <end position="58"/>
    </location>
</feature>
<feature type="transmembrane region" description="Helical" evidence="1">
    <location>
        <begin position="78"/>
        <end position="99"/>
    </location>
</feature>
<dbReference type="EMBL" id="PSQE01000007">
    <property type="protein sequence ID" value="RHN47947.1"/>
    <property type="molecule type" value="Genomic_DNA"/>
</dbReference>
<keyword evidence="1" id="KW-0812">Transmembrane</keyword>
<evidence type="ECO:0000256" key="1">
    <source>
        <dbReference type="SAM" id="Phobius"/>
    </source>
</evidence>
<keyword evidence="1" id="KW-1133">Transmembrane helix</keyword>
<gene>
    <name evidence="2" type="ORF">MtrunA17_Chr7g0258481</name>
</gene>
<protein>
    <recommendedName>
        <fullName evidence="4">Transmembrane protein</fullName>
    </recommendedName>
</protein>
<keyword evidence="1" id="KW-0472">Membrane</keyword>
<accession>A0A396HAJ4</accession>
<dbReference type="Proteomes" id="UP000265566">
    <property type="component" value="Chromosome 7"/>
</dbReference>
<name>A0A396HAJ4_MEDTR</name>
<organism evidence="2 3">
    <name type="scientific">Medicago truncatula</name>
    <name type="common">Barrel medic</name>
    <name type="synonym">Medicago tribuloides</name>
    <dbReference type="NCBI Taxonomy" id="3880"/>
    <lineage>
        <taxon>Eukaryota</taxon>
        <taxon>Viridiplantae</taxon>
        <taxon>Streptophyta</taxon>
        <taxon>Embryophyta</taxon>
        <taxon>Tracheophyta</taxon>
        <taxon>Spermatophyta</taxon>
        <taxon>Magnoliopsida</taxon>
        <taxon>eudicotyledons</taxon>
        <taxon>Gunneridae</taxon>
        <taxon>Pentapetalae</taxon>
        <taxon>rosids</taxon>
        <taxon>fabids</taxon>
        <taxon>Fabales</taxon>
        <taxon>Fabaceae</taxon>
        <taxon>Papilionoideae</taxon>
        <taxon>50 kb inversion clade</taxon>
        <taxon>NPAAA clade</taxon>
        <taxon>Hologalegina</taxon>
        <taxon>IRL clade</taxon>
        <taxon>Trifolieae</taxon>
        <taxon>Medicago</taxon>
    </lineage>
</organism>
<evidence type="ECO:0008006" key="4">
    <source>
        <dbReference type="Google" id="ProtNLM"/>
    </source>
</evidence>
<dbReference type="AlphaFoldDB" id="A0A396HAJ4"/>
<evidence type="ECO:0000313" key="3">
    <source>
        <dbReference type="Proteomes" id="UP000265566"/>
    </source>
</evidence>
<reference evidence="3" key="1">
    <citation type="journal article" date="2018" name="Nat. Plants">
        <title>Whole-genome landscape of Medicago truncatula symbiotic genes.</title>
        <authorList>
            <person name="Pecrix Y."/>
            <person name="Staton S.E."/>
            <person name="Sallet E."/>
            <person name="Lelandais-Briere C."/>
            <person name="Moreau S."/>
            <person name="Carrere S."/>
            <person name="Blein T."/>
            <person name="Jardinaud M.F."/>
            <person name="Latrasse D."/>
            <person name="Zouine M."/>
            <person name="Zahm M."/>
            <person name="Kreplak J."/>
            <person name="Mayjonade B."/>
            <person name="Satge C."/>
            <person name="Perez M."/>
            <person name="Cauet S."/>
            <person name="Marande W."/>
            <person name="Chantry-Darmon C."/>
            <person name="Lopez-Roques C."/>
            <person name="Bouchez O."/>
            <person name="Berard A."/>
            <person name="Debelle F."/>
            <person name="Munos S."/>
            <person name="Bendahmane A."/>
            <person name="Berges H."/>
            <person name="Niebel A."/>
            <person name="Buitink J."/>
            <person name="Frugier F."/>
            <person name="Benhamed M."/>
            <person name="Crespi M."/>
            <person name="Gouzy J."/>
            <person name="Gamas P."/>
        </authorList>
    </citation>
    <scope>NUCLEOTIDE SEQUENCE [LARGE SCALE GENOMIC DNA]</scope>
    <source>
        <strain evidence="3">cv. Jemalong A17</strain>
    </source>
</reference>
<evidence type="ECO:0000313" key="2">
    <source>
        <dbReference type="EMBL" id="RHN47947.1"/>
    </source>
</evidence>
<comment type="caution">
    <text evidence="2">The sequence shown here is derived from an EMBL/GenBank/DDBJ whole genome shotgun (WGS) entry which is preliminary data.</text>
</comment>
<sequence length="113" mass="12697">MDRFGFTGGSVRPVRFELIYMGCKTFFSYISNKNSSLFFLFLNRSLSPLSLMFLVLGLKHEDFGESSSSPVKVKWVPAAVPPAGTLTTYFLIFGSFYLFSSPLLDSKLTNLKK</sequence>
<dbReference type="Gramene" id="rna42605">
    <property type="protein sequence ID" value="RHN47947.1"/>
    <property type="gene ID" value="gene42605"/>
</dbReference>
<proteinExistence type="predicted"/>